<protein>
    <recommendedName>
        <fullName evidence="3">CBM20 domain-containing protein</fullName>
    </recommendedName>
</protein>
<dbReference type="EMBL" id="BEXD01000624">
    <property type="protein sequence ID" value="GBB88978.1"/>
    <property type="molecule type" value="Genomic_DNA"/>
</dbReference>
<organism evidence="1 2">
    <name type="scientific">Rhizophagus clarus</name>
    <dbReference type="NCBI Taxonomy" id="94130"/>
    <lineage>
        <taxon>Eukaryota</taxon>
        <taxon>Fungi</taxon>
        <taxon>Fungi incertae sedis</taxon>
        <taxon>Mucoromycota</taxon>
        <taxon>Glomeromycotina</taxon>
        <taxon>Glomeromycetes</taxon>
        <taxon>Glomerales</taxon>
        <taxon>Glomeraceae</taxon>
        <taxon>Rhizophagus</taxon>
    </lineage>
</organism>
<keyword evidence="2" id="KW-1185">Reference proteome</keyword>
<dbReference type="Gene3D" id="2.60.40.10">
    <property type="entry name" value="Immunoglobulins"/>
    <property type="match status" value="1"/>
</dbReference>
<evidence type="ECO:0000313" key="1">
    <source>
        <dbReference type="EMBL" id="GBB88978.1"/>
    </source>
</evidence>
<proteinExistence type="predicted"/>
<name>A0A2Z6R8D9_9GLOM</name>
<dbReference type="InterPro" id="IPR013783">
    <property type="entry name" value="Ig-like_fold"/>
</dbReference>
<dbReference type="STRING" id="94130.A0A2Z6R8D9"/>
<comment type="caution">
    <text evidence="1">The sequence shown here is derived from an EMBL/GenBank/DDBJ whole genome shotgun (WGS) entry which is preliminary data.</text>
</comment>
<evidence type="ECO:0000313" key="2">
    <source>
        <dbReference type="Proteomes" id="UP000247702"/>
    </source>
</evidence>
<dbReference type="Proteomes" id="UP000247702">
    <property type="component" value="Unassembled WGS sequence"/>
</dbReference>
<evidence type="ECO:0008006" key="3">
    <source>
        <dbReference type="Google" id="ProtNLM"/>
    </source>
</evidence>
<accession>A0A2Z6R8D9</accession>
<dbReference type="AlphaFoldDB" id="A0A2Z6R8D9"/>
<reference evidence="1 2" key="1">
    <citation type="submission" date="2017-11" db="EMBL/GenBank/DDBJ databases">
        <title>The genome of Rhizophagus clarus HR1 reveals common genetic basis of auxotrophy among arbuscular mycorrhizal fungi.</title>
        <authorList>
            <person name="Kobayashi Y."/>
        </authorList>
    </citation>
    <scope>NUCLEOTIDE SEQUENCE [LARGE SCALE GENOMIC DNA]</scope>
    <source>
        <strain evidence="1 2">HR1</strain>
    </source>
</reference>
<sequence>MTDKEFELYLDEFISRSDGNSDDKENNVDFQINKIKVIFHVHLPENIEKYGYPVVLGNAKELGLWENFIVKLHQPYPQNPTYWKSDPVTISLSNSSDILYKYAIHVSNSLLQDEKIVFEGNSEHVNRILNIFRTDQFDIWKNNNLSERYCIHHNDIDDFAFVEYIYNTIKEDNLKDKVKEYQYLLTQYTELTVWTLSHEDLLAKFIKEAKIIIPYNIKDIEFGTYVKLDKWLIQLCHNMDSLFRLWNDILLHNNAFDKIRVKEFSDTQIFATTNLIVQIKDNNIKKIFLEMVKEILDKTVRQINDWLLNKIFIICDCKRKTLVVPHSISEDILSYIMTKLQKKSEILGHYDILKDDKFWNIILHATGSVKKLNSNPFIKHAKTSIEKLGGLFLEKTVDLYSLQQTLEYSDEKLFQQLSMMIYGDNHLRILDFKNNLISINQNFENLQNYSELYYNDFIKITISTYMNYKSINKEQLDFVLKHLIGDKITNNPFVLHIYWWKYINNILVQLKLIEKYPDIITKAHNDFIVYGKLDYYLFRKVINSILQNIYEDKPRKQDTDDILSLINDSKKSLNFFDLDLLLICYDLSKINLIPLDKNDDDIVPIRSFITRILEFIPLDSEVRLILYKNLFSRDPFELVNIIIKKVFITEYQQNKRIFLKLIKNSKKILELSKRLSIINDNIKKLDSDMAVICCEIIQPILNEFKLIELSTYFKYSIRLFTDQGLSSQRTSILQQLTSIAFLKEFISKYWKNYIQKDNFFSKSLIEEINNV</sequence>
<gene>
    <name evidence="1" type="ORF">RclHR1_01560014</name>
</gene>